<evidence type="ECO:0000313" key="3">
    <source>
        <dbReference type="Proteomes" id="UP000039370"/>
    </source>
</evidence>
<evidence type="ECO:0000313" key="2">
    <source>
        <dbReference type="EMBL" id="CEN50688.1"/>
    </source>
</evidence>
<proteinExistence type="predicted"/>
<reference evidence="3" key="1">
    <citation type="submission" date="2015-01" db="EMBL/GenBank/DDBJ databases">
        <authorList>
            <person name="MANFREDI Pablo"/>
        </authorList>
    </citation>
    <scope>NUCLEOTIDE SEQUENCE [LARGE SCALE GENOMIC DNA]</scope>
    <source>
        <strain evidence="3">Cc11</strain>
    </source>
</reference>
<organism evidence="2 3">
    <name type="scientific">Capnocytophaga canimorsus</name>
    <dbReference type="NCBI Taxonomy" id="28188"/>
    <lineage>
        <taxon>Bacteria</taxon>
        <taxon>Pseudomonadati</taxon>
        <taxon>Bacteroidota</taxon>
        <taxon>Flavobacteriia</taxon>
        <taxon>Flavobacteriales</taxon>
        <taxon>Flavobacteriaceae</taxon>
        <taxon>Capnocytophaga</taxon>
    </lineage>
</organism>
<protein>
    <submittedName>
        <fullName evidence="2">Uncharacterized protein</fullName>
    </submittedName>
</protein>
<accession>A0A0B7IL57</accession>
<evidence type="ECO:0000256" key="1">
    <source>
        <dbReference type="SAM" id="MobiDB-lite"/>
    </source>
</evidence>
<dbReference type="EMBL" id="CDOK01000134">
    <property type="protein sequence ID" value="CEN50688.1"/>
    <property type="molecule type" value="Genomic_DNA"/>
</dbReference>
<feature type="compositionally biased region" description="Polar residues" evidence="1">
    <location>
        <begin position="38"/>
        <end position="56"/>
    </location>
</feature>
<dbReference type="AlphaFoldDB" id="A0A0B7IL57"/>
<sequence length="92" mass="10457">MPNQLELTNFIIKKQLAKLYNTMKNTIFVDASAQHSTAQHSTAQHSTAQHSTAQHSTAHKQLKNNIIYFGVKNPFDRALCPVKRIFTFQKTS</sequence>
<name>A0A0B7IL57_9FLAO</name>
<feature type="region of interest" description="Disordered" evidence="1">
    <location>
        <begin position="38"/>
        <end position="58"/>
    </location>
</feature>
<gene>
    <name evidence="2" type="ORF">CCAN11_2190009</name>
</gene>
<dbReference type="Proteomes" id="UP000039370">
    <property type="component" value="Unassembled WGS sequence"/>
</dbReference>